<name>A0A372MIX9_9SPIR</name>
<proteinExistence type="predicted"/>
<sequence length="190" mass="21522">MRTLMILIPVLIICGPIFGAGHSLFCAVDSTLIDALWEETVLARVEVGLSLDEQFALRLPISLAAEREIGGPRLLESGLFLDYYPLDCGLHLTVSLIQVGFLFNDWYDDKEDPLTFLNEMAFGWTITPYKGLRVEPRVILRDPNGVFSSAYNTLSLRFSRFPMIRFSLLVGWTFPLRKTDQTDIQEEEGT</sequence>
<accession>A0A372MIX9</accession>
<reference evidence="1 2" key="2">
    <citation type="submission" date="2018-09" db="EMBL/GenBank/DDBJ databases">
        <title>Genome of Sphaerochaeta halotolerans strain 4-11.</title>
        <authorList>
            <person name="Nazina T.N."/>
            <person name="Sokolova D.S."/>
        </authorList>
    </citation>
    <scope>NUCLEOTIDE SEQUENCE [LARGE SCALE GENOMIC DNA]</scope>
    <source>
        <strain evidence="1 2">4-11</strain>
    </source>
</reference>
<dbReference type="EMBL" id="QUWK01000002">
    <property type="protein sequence ID" value="RFU95742.1"/>
    <property type="molecule type" value="Genomic_DNA"/>
</dbReference>
<evidence type="ECO:0008006" key="3">
    <source>
        <dbReference type="Google" id="ProtNLM"/>
    </source>
</evidence>
<protein>
    <recommendedName>
        <fullName evidence="3">DUF3575 domain-containing protein</fullName>
    </recommendedName>
</protein>
<dbReference type="Proteomes" id="UP000264002">
    <property type="component" value="Unassembled WGS sequence"/>
</dbReference>
<reference evidence="2" key="1">
    <citation type="submission" date="2018-08" db="EMBL/GenBank/DDBJ databases">
        <authorList>
            <person name="Grouzdev D.S."/>
            <person name="Krutkina M.S."/>
        </authorList>
    </citation>
    <scope>NUCLEOTIDE SEQUENCE [LARGE SCALE GENOMIC DNA]</scope>
    <source>
        <strain evidence="2">4-11</strain>
    </source>
</reference>
<keyword evidence="2" id="KW-1185">Reference proteome</keyword>
<dbReference type="RefSeq" id="WP_117329139.1">
    <property type="nucleotide sequence ID" value="NZ_QUWK01000002.1"/>
</dbReference>
<comment type="caution">
    <text evidence="1">The sequence shown here is derived from an EMBL/GenBank/DDBJ whole genome shotgun (WGS) entry which is preliminary data.</text>
</comment>
<evidence type="ECO:0000313" key="1">
    <source>
        <dbReference type="EMBL" id="RFU95742.1"/>
    </source>
</evidence>
<evidence type="ECO:0000313" key="2">
    <source>
        <dbReference type="Proteomes" id="UP000264002"/>
    </source>
</evidence>
<gene>
    <name evidence="1" type="ORF">DYP60_01660</name>
</gene>
<dbReference type="AlphaFoldDB" id="A0A372MIX9"/>
<organism evidence="1 2">
    <name type="scientific">Sphaerochaeta halotolerans</name>
    <dbReference type="NCBI Taxonomy" id="2293840"/>
    <lineage>
        <taxon>Bacteria</taxon>
        <taxon>Pseudomonadati</taxon>
        <taxon>Spirochaetota</taxon>
        <taxon>Spirochaetia</taxon>
        <taxon>Spirochaetales</taxon>
        <taxon>Sphaerochaetaceae</taxon>
        <taxon>Sphaerochaeta</taxon>
    </lineage>
</organism>